<keyword evidence="2" id="KW-0472">Membrane</keyword>
<evidence type="ECO:0000256" key="2">
    <source>
        <dbReference type="SAM" id="Phobius"/>
    </source>
</evidence>
<feature type="transmembrane region" description="Helical" evidence="2">
    <location>
        <begin position="80"/>
        <end position="103"/>
    </location>
</feature>
<feature type="transmembrane region" description="Helical" evidence="2">
    <location>
        <begin position="260"/>
        <end position="283"/>
    </location>
</feature>
<reference evidence="4 5" key="1">
    <citation type="submission" date="2019-03" db="EMBL/GenBank/DDBJ databases">
        <title>Genomics of glacier-inhabiting Cryobacterium strains.</title>
        <authorList>
            <person name="Liu Q."/>
            <person name="Xin Y.-H."/>
        </authorList>
    </citation>
    <scope>NUCLEOTIDE SEQUENCE [LARGE SCALE GENOMIC DNA]</scope>
    <source>
        <strain evidence="4 5">TMT1-23-1</strain>
    </source>
</reference>
<protein>
    <submittedName>
        <fullName evidence="4">PspC domain-containing protein</fullName>
    </submittedName>
</protein>
<accession>A0ABY2JE09</accession>
<evidence type="ECO:0000259" key="3">
    <source>
        <dbReference type="Pfam" id="PF04024"/>
    </source>
</evidence>
<feature type="compositionally biased region" description="Polar residues" evidence="1">
    <location>
        <begin position="1"/>
        <end position="12"/>
    </location>
</feature>
<dbReference type="Pfam" id="PF04024">
    <property type="entry name" value="PspC"/>
    <property type="match status" value="1"/>
</dbReference>
<feature type="domain" description="Phage shock protein PspC N-terminal" evidence="3">
    <location>
        <begin position="53"/>
        <end position="105"/>
    </location>
</feature>
<evidence type="ECO:0000313" key="5">
    <source>
        <dbReference type="Proteomes" id="UP000297853"/>
    </source>
</evidence>
<proteinExistence type="predicted"/>
<evidence type="ECO:0000313" key="4">
    <source>
        <dbReference type="EMBL" id="TFD02583.1"/>
    </source>
</evidence>
<dbReference type="RefSeq" id="WP_134428622.1">
    <property type="nucleotide sequence ID" value="NZ_SOGQ01000024.1"/>
</dbReference>
<evidence type="ECO:0000256" key="1">
    <source>
        <dbReference type="SAM" id="MobiDB-lite"/>
    </source>
</evidence>
<sequence length="470" mass="46640">MTDAPESQTTPSAAGLGSVADPGGSNPGGSNPGGSNPGGSNDFFAAIRSTGIVRASDRWLAGVCAGVALRTGLNPTLVRVVTIMLGILGGPVLFAYAVGWALLPDATGRIHAEQAVRGVFEPAMIGIIALVAISFASYTRSLWWQTPAPGLPDWLATTLAVGWSVGVTIGLIWLVLFLARRTTAPGTGYSHSAAAHGTGTGSAAGAMQHSGAAGSSATAWTAGAAGTTGAAATVGGTVTGGGPGGPPPGRGSWRDRRPGAGFSAIVLGLALLCGAVAAGGWSGGNWSDAALLVGLAVTLGVLALGIIVLGIRGKQGGALGGFAFLAAVALVLLGVFPSGTAFFPVGAPVWTVGADADAAPPGYAVLSGRATIDLSALDAAGAEDRTIDVWMGVGVTELILPRDRPVQLETNALAGGIDYVGGAATVQQGGVFFYDSRTFNDDDTPAVARIRVWTALGQVTVVGPSRLEPS</sequence>
<feature type="region of interest" description="Disordered" evidence="1">
    <location>
        <begin position="235"/>
        <end position="255"/>
    </location>
</feature>
<keyword evidence="2" id="KW-1133">Transmembrane helix</keyword>
<keyword evidence="5" id="KW-1185">Reference proteome</keyword>
<feature type="transmembrane region" description="Helical" evidence="2">
    <location>
        <begin position="115"/>
        <end position="138"/>
    </location>
</feature>
<organism evidence="4 5">
    <name type="scientific">Cryobacterium sinapicolor</name>
    <dbReference type="NCBI Taxonomy" id="1259236"/>
    <lineage>
        <taxon>Bacteria</taxon>
        <taxon>Bacillati</taxon>
        <taxon>Actinomycetota</taxon>
        <taxon>Actinomycetes</taxon>
        <taxon>Micrococcales</taxon>
        <taxon>Microbacteriaceae</taxon>
        <taxon>Cryobacterium</taxon>
    </lineage>
</organism>
<dbReference type="Proteomes" id="UP000297853">
    <property type="component" value="Unassembled WGS sequence"/>
</dbReference>
<name>A0ABY2JE09_9MICO</name>
<feature type="compositionally biased region" description="Gly residues" evidence="1">
    <location>
        <begin position="25"/>
        <end position="37"/>
    </location>
</feature>
<dbReference type="InterPro" id="IPR007168">
    <property type="entry name" value="Phageshock_PspC_N"/>
</dbReference>
<dbReference type="EMBL" id="SOGQ01000024">
    <property type="protein sequence ID" value="TFD02583.1"/>
    <property type="molecule type" value="Genomic_DNA"/>
</dbReference>
<gene>
    <name evidence="4" type="ORF">E3T28_05280</name>
</gene>
<feature type="region of interest" description="Disordered" evidence="1">
    <location>
        <begin position="1"/>
        <end position="40"/>
    </location>
</feature>
<keyword evidence="2" id="KW-0812">Transmembrane</keyword>
<comment type="caution">
    <text evidence="4">The sequence shown here is derived from an EMBL/GenBank/DDBJ whole genome shotgun (WGS) entry which is preliminary data.</text>
</comment>
<feature type="transmembrane region" description="Helical" evidence="2">
    <location>
        <begin position="289"/>
        <end position="311"/>
    </location>
</feature>
<feature type="transmembrane region" description="Helical" evidence="2">
    <location>
        <begin position="318"/>
        <end position="336"/>
    </location>
</feature>
<feature type="transmembrane region" description="Helical" evidence="2">
    <location>
        <begin position="158"/>
        <end position="179"/>
    </location>
</feature>